<accession>A0A0F9ASL3</accession>
<dbReference type="EMBL" id="LAZR01055979">
    <property type="protein sequence ID" value="KKK75176.1"/>
    <property type="molecule type" value="Genomic_DNA"/>
</dbReference>
<organism evidence="1">
    <name type="scientific">marine sediment metagenome</name>
    <dbReference type="NCBI Taxonomy" id="412755"/>
    <lineage>
        <taxon>unclassified sequences</taxon>
        <taxon>metagenomes</taxon>
        <taxon>ecological metagenomes</taxon>
    </lineage>
</organism>
<name>A0A0F9ASL3_9ZZZZ</name>
<dbReference type="AlphaFoldDB" id="A0A0F9ASL3"/>
<reference evidence="1" key="1">
    <citation type="journal article" date="2015" name="Nature">
        <title>Complex archaea that bridge the gap between prokaryotes and eukaryotes.</title>
        <authorList>
            <person name="Spang A."/>
            <person name="Saw J.H."/>
            <person name="Jorgensen S.L."/>
            <person name="Zaremba-Niedzwiedzka K."/>
            <person name="Martijn J."/>
            <person name="Lind A.E."/>
            <person name="van Eijk R."/>
            <person name="Schleper C."/>
            <person name="Guy L."/>
            <person name="Ettema T.J."/>
        </authorList>
    </citation>
    <scope>NUCLEOTIDE SEQUENCE</scope>
</reference>
<evidence type="ECO:0000313" key="1">
    <source>
        <dbReference type="EMBL" id="KKK75176.1"/>
    </source>
</evidence>
<protein>
    <submittedName>
        <fullName evidence="1">Uncharacterized protein</fullName>
    </submittedName>
</protein>
<proteinExistence type="predicted"/>
<feature type="non-terminal residue" evidence="1">
    <location>
        <position position="1"/>
    </location>
</feature>
<gene>
    <name evidence="1" type="ORF">LCGC14_2876350</name>
</gene>
<sequence>YKTSIDMPGYAMALAKLGKKKVNEVI</sequence>
<comment type="caution">
    <text evidence="1">The sequence shown here is derived from an EMBL/GenBank/DDBJ whole genome shotgun (WGS) entry which is preliminary data.</text>
</comment>